<dbReference type="InterPro" id="IPR026838">
    <property type="entry name" value="YheC/D"/>
</dbReference>
<dbReference type="AlphaFoldDB" id="A0A1G4TAM0"/>
<protein>
    <recommendedName>
        <fullName evidence="3">ATP-grasp domain-containing protein</fullName>
    </recommendedName>
</protein>
<keyword evidence="2" id="KW-1185">Reference proteome</keyword>
<organism evidence="1 2">
    <name type="scientific">Ancylobacter rudongensis</name>
    <dbReference type="NCBI Taxonomy" id="177413"/>
    <lineage>
        <taxon>Bacteria</taxon>
        <taxon>Pseudomonadati</taxon>
        <taxon>Pseudomonadota</taxon>
        <taxon>Alphaproteobacteria</taxon>
        <taxon>Hyphomicrobiales</taxon>
        <taxon>Xanthobacteraceae</taxon>
        <taxon>Ancylobacter</taxon>
    </lineage>
</organism>
<name>A0A1G4TAM0_9HYPH</name>
<reference evidence="2" key="1">
    <citation type="submission" date="2016-10" db="EMBL/GenBank/DDBJ databases">
        <authorList>
            <person name="Varghese N."/>
            <person name="Submissions S."/>
        </authorList>
    </citation>
    <scope>NUCLEOTIDE SEQUENCE [LARGE SCALE GENOMIC DNA]</scope>
    <source>
        <strain evidence="2">CGMCC 1.1761</strain>
    </source>
</reference>
<evidence type="ECO:0008006" key="3">
    <source>
        <dbReference type="Google" id="ProtNLM"/>
    </source>
</evidence>
<gene>
    <name evidence="1" type="ORF">SAMN05660859_2735</name>
</gene>
<proteinExistence type="predicted"/>
<dbReference type="Proteomes" id="UP000198889">
    <property type="component" value="Unassembled WGS sequence"/>
</dbReference>
<dbReference type="EMBL" id="FMTP01000004">
    <property type="protein sequence ID" value="SCW77785.1"/>
    <property type="molecule type" value="Genomic_DNA"/>
</dbReference>
<accession>A0A1G4TAM0</accession>
<evidence type="ECO:0000313" key="1">
    <source>
        <dbReference type="EMBL" id="SCW77785.1"/>
    </source>
</evidence>
<dbReference type="Pfam" id="PF14398">
    <property type="entry name" value="ATPgrasp_YheCD"/>
    <property type="match status" value="1"/>
</dbReference>
<evidence type="ECO:0000313" key="2">
    <source>
        <dbReference type="Proteomes" id="UP000198889"/>
    </source>
</evidence>
<sequence>MEHDRPDTPTILLLGHKATLHESLSPIRIRALLGEAALRGVRVVLARSADCDVSTGRIRANEFVAGAWTGVEIGVPPLVVAAAPVTRPEHRVVENWLQARTRLLGFDGFDKHEMTALLAAYPHLVPHLIPEAVLVAERVEAQLAQGLARGPIVVKRSDGALGTGIFFIIPQGDEVVVHKDSQSWRGTAGEAIARVAGAIRARMAYRTYLVQRFIDTRDAAGQPATVRADIVRRPFLEANKRPLAHGAEVERMGPAMTYWLSLIDA</sequence>